<keyword evidence="4" id="KW-0408">Iron</keyword>
<evidence type="ECO:0000256" key="2">
    <source>
        <dbReference type="ARBA" id="ARBA00022617"/>
    </source>
</evidence>
<dbReference type="InterPro" id="IPR009050">
    <property type="entry name" value="Globin-like_sf"/>
</dbReference>
<dbReference type="GO" id="GO:0020037">
    <property type="term" value="F:heme binding"/>
    <property type="evidence" value="ECO:0007669"/>
    <property type="project" value="InterPro"/>
</dbReference>
<dbReference type="PANTHER" id="PTHR47366:SF2">
    <property type="entry name" value="CHROMOSOME UNDETERMINED SCAFFOLD_37, WHOLE GENOME SHOTGUN SEQUENCE"/>
    <property type="match status" value="1"/>
</dbReference>
<evidence type="ECO:0000313" key="6">
    <source>
        <dbReference type="EMBL" id="CAE0841355.1"/>
    </source>
</evidence>
<keyword evidence="1" id="KW-0813">Transport</keyword>
<comment type="similarity">
    <text evidence="5">Belongs to the truncated hemoglobin family. Group II subfamily.</text>
</comment>
<dbReference type="InterPro" id="IPR044203">
    <property type="entry name" value="GlbO/GLB3-like"/>
</dbReference>
<reference evidence="6" key="1">
    <citation type="submission" date="2021-01" db="EMBL/GenBank/DDBJ databases">
        <authorList>
            <person name="Corre E."/>
            <person name="Pelletier E."/>
            <person name="Niang G."/>
            <person name="Scheremetjew M."/>
            <person name="Finn R."/>
            <person name="Kale V."/>
            <person name="Holt S."/>
            <person name="Cochrane G."/>
            <person name="Meng A."/>
            <person name="Brown T."/>
            <person name="Cohen L."/>
        </authorList>
    </citation>
    <scope>NUCLEOTIDE SEQUENCE</scope>
    <source>
        <strain evidence="6">LB1974</strain>
    </source>
</reference>
<dbReference type="Gene3D" id="1.10.490.10">
    <property type="entry name" value="Globins"/>
    <property type="match status" value="4"/>
</dbReference>
<evidence type="ECO:0000256" key="4">
    <source>
        <dbReference type="ARBA" id="ARBA00023004"/>
    </source>
</evidence>
<dbReference type="EMBL" id="HBJB01001213">
    <property type="protein sequence ID" value="CAE0841355.1"/>
    <property type="molecule type" value="Transcribed_RNA"/>
</dbReference>
<organism evidence="6">
    <name type="scientific">Oxyrrhis marina</name>
    <name type="common">Dinoflagellate</name>
    <dbReference type="NCBI Taxonomy" id="2969"/>
    <lineage>
        <taxon>Eukaryota</taxon>
        <taxon>Sar</taxon>
        <taxon>Alveolata</taxon>
        <taxon>Dinophyceae</taxon>
        <taxon>Oxyrrhinales</taxon>
        <taxon>Oxyrrhinaceae</taxon>
        <taxon>Oxyrrhis</taxon>
    </lineage>
</organism>
<dbReference type="SUPFAM" id="SSF46458">
    <property type="entry name" value="Globin-like"/>
    <property type="match status" value="4"/>
</dbReference>
<sequence length="625" mass="69934">MADATKVVSAVDKTYADIQSVKTRMTGVTGTLNQLKVAVATALPADASKGQQINVGFVRQELTKAKEAVAKFKEMVREAAENGGGAGGGLPNARRQMKDDKTRTLYERVGGDLNIETGVEIMFNKMLQDSRVRSYFEKNQRKMQQMRKKFFQFISGFFGGPALYDANNIKPAHYHMNITDYHFDALLDVFQASMLELGVHPDATKDAIAACGKIRKDVTTGCTVRMELAQKNMEKGKDGLFKRMGGEEGIAQFMDRVYDLIQVDNRIKSWFAGKNYQAIKEGQRVYLTELLGGPKIYKGKDLVEIHKGMNLSDYEFDCFLANCEKAMSGLGIEDETIDEAIVSMEPVRAALMNRAQGLAAHAKMVDGQNILERFGGEMNVESVVEMMYSGALGDPRVRFYFEVSKDKIQAIKHKMTQLIVGAFGGPVTYDDGKMRQIHYNMNITDYHFDVVAELLVKAAKDMAVDPEAIMDAQLVVCRVRADITTGCTVRMELAKKKNTTDGMDQLFQRLGGLDGVMAMIDRLYECVERDKRINIFFEGAKLQQIKRSQTDFLIMTLGGPSEFVGRSLEDIHKVLQMTDYHLDCFMQNLSRALRDVGAEQDAVDESTVVLEALRKRILAAHYGKH</sequence>
<protein>
    <submittedName>
        <fullName evidence="6">Uncharacterized protein</fullName>
    </submittedName>
</protein>
<evidence type="ECO:0000256" key="5">
    <source>
        <dbReference type="ARBA" id="ARBA00034496"/>
    </source>
</evidence>
<dbReference type="InterPro" id="IPR012292">
    <property type="entry name" value="Globin/Proto"/>
</dbReference>
<dbReference type="AlphaFoldDB" id="A0A7S4GMC9"/>
<dbReference type="GO" id="GO:0019825">
    <property type="term" value="F:oxygen binding"/>
    <property type="evidence" value="ECO:0007669"/>
    <property type="project" value="InterPro"/>
</dbReference>
<evidence type="ECO:0000256" key="3">
    <source>
        <dbReference type="ARBA" id="ARBA00022723"/>
    </source>
</evidence>
<dbReference type="Pfam" id="PF01152">
    <property type="entry name" value="Bac_globin"/>
    <property type="match status" value="4"/>
</dbReference>
<keyword evidence="2" id="KW-0349">Heme</keyword>
<dbReference type="GO" id="GO:0005344">
    <property type="term" value="F:oxygen carrier activity"/>
    <property type="evidence" value="ECO:0007669"/>
    <property type="project" value="InterPro"/>
</dbReference>
<gene>
    <name evidence="6" type="ORF">OMAR00294_LOCUS1064</name>
</gene>
<dbReference type="CDD" id="cd00454">
    <property type="entry name" value="TrHb1_N"/>
    <property type="match status" value="4"/>
</dbReference>
<name>A0A7S4GMC9_OXYMA</name>
<dbReference type="GO" id="GO:0046872">
    <property type="term" value="F:metal ion binding"/>
    <property type="evidence" value="ECO:0007669"/>
    <property type="project" value="UniProtKB-KW"/>
</dbReference>
<dbReference type="InterPro" id="IPR001486">
    <property type="entry name" value="Hemoglobin_trunc"/>
</dbReference>
<accession>A0A7S4GMC9</accession>
<evidence type="ECO:0000256" key="1">
    <source>
        <dbReference type="ARBA" id="ARBA00022448"/>
    </source>
</evidence>
<dbReference type="PANTHER" id="PTHR47366">
    <property type="entry name" value="TWO-ON-TWO HEMOGLOBIN-3"/>
    <property type="match status" value="1"/>
</dbReference>
<proteinExistence type="inferred from homology"/>
<keyword evidence="3" id="KW-0479">Metal-binding</keyword>